<evidence type="ECO:0000256" key="5">
    <source>
        <dbReference type="SAM" id="MobiDB-lite"/>
    </source>
</evidence>
<reference evidence="6" key="1">
    <citation type="submission" date="2022-03" db="EMBL/GenBank/DDBJ databases">
        <title>Brevibacterium spongiae sp. nov., isolated from marine sponge.</title>
        <authorList>
            <person name="Li Z."/>
            <person name="Zhang M."/>
        </authorList>
    </citation>
    <scope>NUCLEOTIDE SEQUENCE</scope>
    <source>
        <strain evidence="6">WHS-Z9</strain>
    </source>
</reference>
<proteinExistence type="predicted"/>
<evidence type="ECO:0000256" key="2">
    <source>
        <dbReference type="ARBA" id="ARBA00024179"/>
    </source>
</evidence>
<evidence type="ECO:0000313" key="7">
    <source>
        <dbReference type="Proteomes" id="UP001064879"/>
    </source>
</evidence>
<dbReference type="Gene3D" id="3.40.50.1000">
    <property type="entry name" value="HAD superfamily/HAD-like"/>
    <property type="match status" value="2"/>
</dbReference>
<dbReference type="RefSeq" id="WP_265418110.1">
    <property type="nucleotide sequence ID" value="NZ_CP093443.1"/>
</dbReference>
<comment type="function">
    <text evidence="2">Removes the phosphate from trehalose 6-phosphate to produce free trehalose.</text>
</comment>
<dbReference type="PANTHER" id="PTHR43768">
    <property type="entry name" value="TREHALOSE 6-PHOSPHATE PHOSPHATASE"/>
    <property type="match status" value="1"/>
</dbReference>
<evidence type="ECO:0000313" key="6">
    <source>
        <dbReference type="EMBL" id="UVI35484.1"/>
    </source>
</evidence>
<feature type="region of interest" description="Disordered" evidence="5">
    <location>
        <begin position="257"/>
        <end position="290"/>
    </location>
</feature>
<evidence type="ECO:0000256" key="3">
    <source>
        <dbReference type="ARBA" id="ARBA00024253"/>
    </source>
</evidence>
<dbReference type="PANTHER" id="PTHR43768:SF3">
    <property type="entry name" value="TREHALOSE 6-PHOSPHATE PHOSPHATASE"/>
    <property type="match status" value="1"/>
</dbReference>
<dbReference type="Proteomes" id="UP001064879">
    <property type="component" value="Chromosome"/>
</dbReference>
<protein>
    <recommendedName>
        <fullName evidence="3">Trehalose-phosphate phosphatase</fullName>
    </recommendedName>
    <alternativeName>
        <fullName evidence="4">Trehalose-6-phosphate phosphatase</fullName>
    </alternativeName>
</protein>
<dbReference type="Pfam" id="PF02358">
    <property type="entry name" value="Trehalose_PPase"/>
    <property type="match status" value="1"/>
</dbReference>
<feature type="compositionally biased region" description="Low complexity" evidence="5">
    <location>
        <begin position="264"/>
        <end position="290"/>
    </location>
</feature>
<dbReference type="InterPro" id="IPR003337">
    <property type="entry name" value="Trehalose_PPase"/>
</dbReference>
<keyword evidence="1" id="KW-0378">Hydrolase</keyword>
<dbReference type="Gene3D" id="3.30.70.1020">
    <property type="entry name" value="Trehalose-6-phosphate phosphatase related protein, domain 2"/>
    <property type="match status" value="1"/>
</dbReference>
<name>A0ABY5SQY3_9MICO</name>
<feature type="compositionally biased region" description="Polar residues" evidence="5">
    <location>
        <begin position="106"/>
        <end position="129"/>
    </location>
</feature>
<dbReference type="InterPro" id="IPR044651">
    <property type="entry name" value="OTSB-like"/>
</dbReference>
<evidence type="ECO:0000256" key="1">
    <source>
        <dbReference type="ARBA" id="ARBA00022801"/>
    </source>
</evidence>
<sequence length="334" mass="34098">MTAPAQSTPAEVDLRECVPADSLLVALDFDGVLAPLQDDPETSRMTAGSAAAIDALARLPRTRVALVSGRDIATLRRLTETPESVWMIGSHGAEADLGSAAGRSISPETTGSSGATVSPGATSSSGTTVSPELTAAEAEMLAAIDDHLDAFEHMLPEDISGVLIEDKPYSRTVHTRGLTPAVAAALHDHATAVAAEFPAIRVIEGHDITELAVKQATKGDGLRLLARAGRPSAMVYLGDDVTDEDAFAALAELTAASRPTEGTSDGPSAGSSAGISAGNSDDAPADPSLDASLSVKVGTAATAADWRIADPEAVAALLRRLARERADHLGAGRT</sequence>
<dbReference type="InterPro" id="IPR036412">
    <property type="entry name" value="HAD-like_sf"/>
</dbReference>
<evidence type="ECO:0000256" key="4">
    <source>
        <dbReference type="ARBA" id="ARBA00031957"/>
    </source>
</evidence>
<gene>
    <name evidence="6" type="ORF">L1F31_15375</name>
</gene>
<dbReference type="SUPFAM" id="SSF56784">
    <property type="entry name" value="HAD-like"/>
    <property type="match status" value="1"/>
</dbReference>
<organism evidence="6 7">
    <name type="scientific">Brevibacterium spongiae</name>
    <dbReference type="NCBI Taxonomy" id="2909672"/>
    <lineage>
        <taxon>Bacteria</taxon>
        <taxon>Bacillati</taxon>
        <taxon>Actinomycetota</taxon>
        <taxon>Actinomycetes</taxon>
        <taxon>Micrococcales</taxon>
        <taxon>Brevibacteriaceae</taxon>
        <taxon>Brevibacterium</taxon>
    </lineage>
</organism>
<dbReference type="InterPro" id="IPR023214">
    <property type="entry name" value="HAD_sf"/>
</dbReference>
<keyword evidence="7" id="KW-1185">Reference proteome</keyword>
<accession>A0ABY5SQY3</accession>
<feature type="region of interest" description="Disordered" evidence="5">
    <location>
        <begin position="98"/>
        <end position="129"/>
    </location>
</feature>
<dbReference type="EMBL" id="CP093443">
    <property type="protein sequence ID" value="UVI35484.1"/>
    <property type="molecule type" value="Genomic_DNA"/>
</dbReference>